<evidence type="ECO:0000256" key="5">
    <source>
        <dbReference type="ARBA" id="ARBA00022679"/>
    </source>
</evidence>
<feature type="transmembrane region" description="Helical" evidence="8">
    <location>
        <begin position="148"/>
        <end position="170"/>
    </location>
</feature>
<dbReference type="InterPro" id="IPR050351">
    <property type="entry name" value="BphY/WalK/GraS-like"/>
</dbReference>
<evidence type="ECO:0000313" key="11">
    <source>
        <dbReference type="Proteomes" id="UP000886876"/>
    </source>
</evidence>
<keyword evidence="8" id="KW-0472">Membrane</keyword>
<feature type="domain" description="Histidine kinase" evidence="9">
    <location>
        <begin position="186"/>
        <end position="400"/>
    </location>
</feature>
<evidence type="ECO:0000256" key="6">
    <source>
        <dbReference type="ARBA" id="ARBA00022777"/>
    </source>
</evidence>
<dbReference type="InterPro" id="IPR036890">
    <property type="entry name" value="HATPase_C_sf"/>
</dbReference>
<dbReference type="InterPro" id="IPR036097">
    <property type="entry name" value="HisK_dim/P_sf"/>
</dbReference>
<proteinExistence type="predicted"/>
<sequence>MIRRLRLKFVCIVMSIVTLMLCAIFAMVFYFTSRNLERESFGMMQAVAQDPMRLNGLDDVPEAVRLPYCVLELDEDGGIVSVGGGYYDLSDYELLDTLIQLSDGRSAGVLEDYGLRFCRVFSHGTEYLVFADMSSETSVMKSLVENCLLIGLLSFCVFLAVSLLLARWTVKPVEFAWDRQRQFVADASHELKTPLTVILSNAQLLNDAGNDPELNSRLGRNILVMSERMRGLVDDLLELARVDEGLPSQGFERLCLSRLVSEATLPFEPLFFERGLSLECEIEPDIHVRGDREQLVQCLGILLDNAQKYASEHGYAFVRLRAQGRGYCLLTVENSGVPLSQRELRDIFKRFYRIDSSRTGDSFGLGLAIAKGMVEAHKGRIWAESFENGNRFCIRLRVQK</sequence>
<dbReference type="InterPro" id="IPR004358">
    <property type="entry name" value="Sig_transdc_His_kin-like_C"/>
</dbReference>
<keyword evidence="6 10" id="KW-0418">Kinase</keyword>
<dbReference type="CDD" id="cd00082">
    <property type="entry name" value="HisKA"/>
    <property type="match status" value="1"/>
</dbReference>
<dbReference type="SUPFAM" id="SSF47384">
    <property type="entry name" value="Homodimeric domain of signal transducing histidine kinase"/>
    <property type="match status" value="1"/>
</dbReference>
<dbReference type="CDD" id="cd00075">
    <property type="entry name" value="HATPase"/>
    <property type="match status" value="1"/>
</dbReference>
<keyword evidence="8" id="KW-0812">Transmembrane</keyword>
<evidence type="ECO:0000313" key="10">
    <source>
        <dbReference type="EMBL" id="HIS98292.1"/>
    </source>
</evidence>
<evidence type="ECO:0000259" key="9">
    <source>
        <dbReference type="PROSITE" id="PS50109"/>
    </source>
</evidence>
<evidence type="ECO:0000256" key="7">
    <source>
        <dbReference type="ARBA" id="ARBA00023012"/>
    </source>
</evidence>
<evidence type="ECO:0000256" key="2">
    <source>
        <dbReference type="ARBA" id="ARBA00004370"/>
    </source>
</evidence>
<dbReference type="PANTHER" id="PTHR45453:SF1">
    <property type="entry name" value="PHOSPHATE REGULON SENSOR PROTEIN PHOR"/>
    <property type="match status" value="1"/>
</dbReference>
<comment type="catalytic activity">
    <reaction evidence="1">
        <text>ATP + protein L-histidine = ADP + protein N-phospho-L-histidine.</text>
        <dbReference type="EC" id="2.7.13.3"/>
    </reaction>
</comment>
<dbReference type="EMBL" id="DVJS01000251">
    <property type="protein sequence ID" value="HIS98292.1"/>
    <property type="molecule type" value="Genomic_DNA"/>
</dbReference>
<dbReference type="Pfam" id="PF02518">
    <property type="entry name" value="HATPase_c"/>
    <property type="match status" value="1"/>
</dbReference>
<comment type="subcellular location">
    <subcellularLocation>
        <location evidence="2">Membrane</location>
    </subcellularLocation>
</comment>
<dbReference type="Proteomes" id="UP000886876">
    <property type="component" value="Unassembled WGS sequence"/>
</dbReference>
<dbReference type="GO" id="GO:0005886">
    <property type="term" value="C:plasma membrane"/>
    <property type="evidence" value="ECO:0007669"/>
    <property type="project" value="TreeGrafter"/>
</dbReference>
<dbReference type="SMART" id="SM00387">
    <property type="entry name" value="HATPase_c"/>
    <property type="match status" value="1"/>
</dbReference>
<reference evidence="10" key="1">
    <citation type="submission" date="2020-10" db="EMBL/GenBank/DDBJ databases">
        <authorList>
            <person name="Gilroy R."/>
        </authorList>
    </citation>
    <scope>NUCLEOTIDE SEQUENCE</scope>
    <source>
        <strain evidence="10">ChiHecec3B27-6122</strain>
    </source>
</reference>
<dbReference type="PROSITE" id="PS50109">
    <property type="entry name" value="HIS_KIN"/>
    <property type="match status" value="1"/>
</dbReference>
<dbReference type="GO" id="GO:0016036">
    <property type="term" value="P:cellular response to phosphate starvation"/>
    <property type="evidence" value="ECO:0007669"/>
    <property type="project" value="TreeGrafter"/>
</dbReference>
<dbReference type="AlphaFoldDB" id="A0A9D1KAI1"/>
<dbReference type="FunFam" id="1.10.287.130:FF:000001">
    <property type="entry name" value="Two-component sensor histidine kinase"/>
    <property type="match status" value="1"/>
</dbReference>
<dbReference type="InterPro" id="IPR003661">
    <property type="entry name" value="HisK_dim/P_dom"/>
</dbReference>
<dbReference type="InterPro" id="IPR005467">
    <property type="entry name" value="His_kinase_dom"/>
</dbReference>
<comment type="caution">
    <text evidence="10">The sequence shown here is derived from an EMBL/GenBank/DDBJ whole genome shotgun (WGS) entry which is preliminary data.</text>
</comment>
<keyword evidence="4" id="KW-0597">Phosphoprotein</keyword>
<dbReference type="InterPro" id="IPR003594">
    <property type="entry name" value="HATPase_dom"/>
</dbReference>
<feature type="transmembrane region" description="Helical" evidence="8">
    <location>
        <begin position="7"/>
        <end position="31"/>
    </location>
</feature>
<evidence type="ECO:0000256" key="3">
    <source>
        <dbReference type="ARBA" id="ARBA00012438"/>
    </source>
</evidence>
<dbReference type="SUPFAM" id="SSF55874">
    <property type="entry name" value="ATPase domain of HSP90 chaperone/DNA topoisomerase II/histidine kinase"/>
    <property type="match status" value="1"/>
</dbReference>
<dbReference type="Gene3D" id="3.30.565.10">
    <property type="entry name" value="Histidine kinase-like ATPase, C-terminal domain"/>
    <property type="match status" value="1"/>
</dbReference>
<dbReference type="SMART" id="SM00388">
    <property type="entry name" value="HisKA"/>
    <property type="match status" value="1"/>
</dbReference>
<reference evidence="10" key="2">
    <citation type="journal article" date="2021" name="PeerJ">
        <title>Extensive microbial diversity within the chicken gut microbiome revealed by metagenomics and culture.</title>
        <authorList>
            <person name="Gilroy R."/>
            <person name="Ravi A."/>
            <person name="Getino M."/>
            <person name="Pursley I."/>
            <person name="Horton D.L."/>
            <person name="Alikhan N.F."/>
            <person name="Baker D."/>
            <person name="Gharbi K."/>
            <person name="Hall N."/>
            <person name="Watson M."/>
            <person name="Adriaenssens E.M."/>
            <person name="Foster-Nyarko E."/>
            <person name="Jarju S."/>
            <person name="Secka A."/>
            <person name="Antonio M."/>
            <person name="Oren A."/>
            <person name="Chaudhuri R.R."/>
            <person name="La Ragione R."/>
            <person name="Hildebrand F."/>
            <person name="Pallen M.J."/>
        </authorList>
    </citation>
    <scope>NUCLEOTIDE SEQUENCE</scope>
    <source>
        <strain evidence="10">ChiHecec3B27-6122</strain>
    </source>
</reference>
<dbReference type="Pfam" id="PF00512">
    <property type="entry name" value="HisKA"/>
    <property type="match status" value="1"/>
</dbReference>
<evidence type="ECO:0000256" key="4">
    <source>
        <dbReference type="ARBA" id="ARBA00022553"/>
    </source>
</evidence>
<keyword evidence="7" id="KW-0902">Two-component regulatory system</keyword>
<accession>A0A9D1KAI1</accession>
<keyword evidence="8" id="KW-1133">Transmembrane helix</keyword>
<dbReference type="GO" id="GO:0000155">
    <property type="term" value="F:phosphorelay sensor kinase activity"/>
    <property type="evidence" value="ECO:0007669"/>
    <property type="project" value="InterPro"/>
</dbReference>
<protein>
    <recommendedName>
        <fullName evidence="3">histidine kinase</fullName>
        <ecNumber evidence="3">2.7.13.3</ecNumber>
    </recommendedName>
</protein>
<dbReference type="PRINTS" id="PR00344">
    <property type="entry name" value="BCTRLSENSOR"/>
</dbReference>
<dbReference type="EC" id="2.7.13.3" evidence="3"/>
<dbReference type="PANTHER" id="PTHR45453">
    <property type="entry name" value="PHOSPHATE REGULON SENSOR PROTEIN PHOR"/>
    <property type="match status" value="1"/>
</dbReference>
<evidence type="ECO:0000256" key="1">
    <source>
        <dbReference type="ARBA" id="ARBA00000085"/>
    </source>
</evidence>
<keyword evidence="5" id="KW-0808">Transferase</keyword>
<gene>
    <name evidence="10" type="ORF">IAD42_09970</name>
</gene>
<evidence type="ECO:0000256" key="8">
    <source>
        <dbReference type="SAM" id="Phobius"/>
    </source>
</evidence>
<dbReference type="GO" id="GO:0004721">
    <property type="term" value="F:phosphoprotein phosphatase activity"/>
    <property type="evidence" value="ECO:0007669"/>
    <property type="project" value="TreeGrafter"/>
</dbReference>
<name>A0A9D1KAI1_9FIRM</name>
<dbReference type="Gene3D" id="1.10.287.130">
    <property type="match status" value="1"/>
</dbReference>
<organism evidence="10 11">
    <name type="scientific">Candidatus Scatomorpha pullistercoris</name>
    <dbReference type="NCBI Taxonomy" id="2840929"/>
    <lineage>
        <taxon>Bacteria</taxon>
        <taxon>Bacillati</taxon>
        <taxon>Bacillota</taxon>
        <taxon>Clostridia</taxon>
        <taxon>Eubacteriales</taxon>
        <taxon>Candidatus Scatomorpha</taxon>
    </lineage>
</organism>